<gene>
    <name evidence="1" type="ORF">ANN_03726</name>
</gene>
<dbReference type="Proteomes" id="UP001148838">
    <property type="component" value="Unassembled WGS sequence"/>
</dbReference>
<comment type="caution">
    <text evidence="1">The sequence shown here is derived from an EMBL/GenBank/DDBJ whole genome shotgun (WGS) entry which is preliminary data.</text>
</comment>
<organism evidence="1 2">
    <name type="scientific">Periplaneta americana</name>
    <name type="common">American cockroach</name>
    <name type="synonym">Blatta americana</name>
    <dbReference type="NCBI Taxonomy" id="6978"/>
    <lineage>
        <taxon>Eukaryota</taxon>
        <taxon>Metazoa</taxon>
        <taxon>Ecdysozoa</taxon>
        <taxon>Arthropoda</taxon>
        <taxon>Hexapoda</taxon>
        <taxon>Insecta</taxon>
        <taxon>Pterygota</taxon>
        <taxon>Neoptera</taxon>
        <taxon>Polyneoptera</taxon>
        <taxon>Dictyoptera</taxon>
        <taxon>Blattodea</taxon>
        <taxon>Blattoidea</taxon>
        <taxon>Blattidae</taxon>
        <taxon>Blattinae</taxon>
        <taxon>Periplaneta</taxon>
    </lineage>
</organism>
<reference evidence="1 2" key="1">
    <citation type="journal article" date="2022" name="Allergy">
        <title>Genome assembly and annotation of Periplaneta americana reveal a comprehensive cockroach allergen profile.</title>
        <authorList>
            <person name="Wang L."/>
            <person name="Xiong Q."/>
            <person name="Saelim N."/>
            <person name="Wang L."/>
            <person name="Nong W."/>
            <person name="Wan A.T."/>
            <person name="Shi M."/>
            <person name="Liu X."/>
            <person name="Cao Q."/>
            <person name="Hui J.H.L."/>
            <person name="Sookrung N."/>
            <person name="Leung T.F."/>
            <person name="Tungtrongchitr A."/>
            <person name="Tsui S.K.W."/>
        </authorList>
    </citation>
    <scope>NUCLEOTIDE SEQUENCE [LARGE SCALE GENOMIC DNA]</scope>
    <source>
        <strain evidence="1">PWHHKU_190912</strain>
    </source>
</reference>
<sequence length="98" mass="10518">MAGLCESGNEPSGSLKAIIRLPWLVLLAQSLKFTVSRTQDLQRQSTELRTQVPNCGPCTRTQDFGDSPLDAHTAADTLKSNSGLEAGFTATHCLLSKN</sequence>
<dbReference type="EMBL" id="JAJSOF020000001">
    <property type="protein sequence ID" value="KAJ4452208.1"/>
    <property type="molecule type" value="Genomic_DNA"/>
</dbReference>
<proteinExistence type="predicted"/>
<keyword evidence="2" id="KW-1185">Reference proteome</keyword>
<evidence type="ECO:0000313" key="1">
    <source>
        <dbReference type="EMBL" id="KAJ4452208.1"/>
    </source>
</evidence>
<name>A0ABQ8U2Y6_PERAM</name>
<protein>
    <submittedName>
        <fullName evidence="1">Uncharacterized protein</fullName>
    </submittedName>
</protein>
<evidence type="ECO:0000313" key="2">
    <source>
        <dbReference type="Proteomes" id="UP001148838"/>
    </source>
</evidence>
<accession>A0ABQ8U2Y6</accession>